<dbReference type="GeneTree" id="ENSGT01010000222933"/>
<feature type="domain" description="WxxW" evidence="5">
    <location>
        <begin position="82"/>
        <end position="106"/>
    </location>
</feature>
<dbReference type="OMA" id="RFACHAP"/>
<dbReference type="Proteomes" id="UP000242638">
    <property type="component" value="Unassembled WGS sequence"/>
</dbReference>
<dbReference type="PANTHER" id="PTHR15031:SF4">
    <property type="entry name" value="CARTILAGE INTERMEDIATE LAYER PROTEIN 1"/>
    <property type="match status" value="1"/>
</dbReference>
<evidence type="ECO:0000256" key="3">
    <source>
        <dbReference type="ARBA" id="ARBA00022729"/>
    </source>
</evidence>
<organism evidence="6 7">
    <name type="scientific">Poecilia reticulata</name>
    <name type="common">Guppy</name>
    <name type="synonym">Acanthophacelus reticulatus</name>
    <dbReference type="NCBI Taxonomy" id="8081"/>
    <lineage>
        <taxon>Eukaryota</taxon>
        <taxon>Metazoa</taxon>
        <taxon>Chordata</taxon>
        <taxon>Craniata</taxon>
        <taxon>Vertebrata</taxon>
        <taxon>Euteleostomi</taxon>
        <taxon>Actinopterygii</taxon>
        <taxon>Neopterygii</taxon>
        <taxon>Teleostei</taxon>
        <taxon>Neoteleostei</taxon>
        <taxon>Acanthomorphata</taxon>
        <taxon>Ovalentaria</taxon>
        <taxon>Atherinomorphae</taxon>
        <taxon>Cyprinodontiformes</taxon>
        <taxon>Poeciliidae</taxon>
        <taxon>Poeciliinae</taxon>
        <taxon>Poecilia</taxon>
    </lineage>
</organism>
<keyword evidence="7" id="KW-1185">Reference proteome</keyword>
<accession>A0A3P9NI14</accession>
<sequence>IEETLNFDEDNPSGSGDWETLSSLCRENPGKICPQPDQYGGQDSVWAYDRTSRFVCRKRDQRDRKCHDYKVCFGCSFDTLCWTKWYNRDRPTGSGDWGQLSALRKENPGGDLSTALGKGFVCHIKDHRFGRCRDYKVRFGCSCRSFA</sequence>
<dbReference type="GO" id="GO:0005576">
    <property type="term" value="C:extracellular region"/>
    <property type="evidence" value="ECO:0007669"/>
    <property type="project" value="UniProtKB-SubCell"/>
</dbReference>
<evidence type="ECO:0000313" key="6">
    <source>
        <dbReference type="Ensembl" id="ENSPREP00000009187.1"/>
    </source>
</evidence>
<evidence type="ECO:0000256" key="1">
    <source>
        <dbReference type="ARBA" id="ARBA00004613"/>
    </source>
</evidence>
<evidence type="ECO:0000256" key="4">
    <source>
        <dbReference type="ARBA" id="ARBA00023180"/>
    </source>
</evidence>
<protein>
    <recommendedName>
        <fullName evidence="5">WxxW domain-containing protein</fullName>
    </recommendedName>
</protein>
<dbReference type="AlphaFoldDB" id="A0A3P9NI14"/>
<comment type="subcellular location">
    <subcellularLocation>
        <location evidence="1">Secreted</location>
    </subcellularLocation>
</comment>
<dbReference type="PANTHER" id="PTHR15031">
    <property type="entry name" value="CARTILAGE INTERMEDIATE LAYER PROTEIN CLIP"/>
    <property type="match status" value="1"/>
</dbReference>
<evidence type="ECO:0000313" key="7">
    <source>
        <dbReference type="Proteomes" id="UP000242638"/>
    </source>
</evidence>
<dbReference type="Ensembl" id="ENSPRET00000009297.1">
    <property type="protein sequence ID" value="ENSPREP00000009187.1"/>
    <property type="gene ID" value="ENSPREG00000006267.1"/>
</dbReference>
<feature type="domain" description="WxxW" evidence="5">
    <location>
        <begin position="117"/>
        <end position="141"/>
    </location>
</feature>
<keyword evidence="2" id="KW-0964">Secreted</keyword>
<reference evidence="6" key="3">
    <citation type="submission" date="2025-09" db="UniProtKB">
        <authorList>
            <consortium name="Ensembl"/>
        </authorList>
    </citation>
    <scope>IDENTIFICATION</scope>
    <source>
        <strain evidence="6">Guanapo</strain>
    </source>
</reference>
<keyword evidence="4" id="KW-0325">Glycoprotein</keyword>
<dbReference type="STRING" id="8081.ENSPREP00000009187"/>
<dbReference type="InterPro" id="IPR025155">
    <property type="entry name" value="WxxW_domain"/>
</dbReference>
<name>A0A3P9NI14_POERE</name>
<dbReference type="InterPro" id="IPR039675">
    <property type="entry name" value="CILP1/CILP2"/>
</dbReference>
<reference evidence="6" key="2">
    <citation type="submission" date="2025-08" db="UniProtKB">
        <authorList>
            <consortium name="Ensembl"/>
        </authorList>
    </citation>
    <scope>IDENTIFICATION</scope>
    <source>
        <strain evidence="6">Guanapo</strain>
    </source>
</reference>
<reference evidence="7" key="1">
    <citation type="submission" date="2013-11" db="EMBL/GenBank/DDBJ databases">
        <title>The genomic landscape of the Guanapo guppy.</title>
        <authorList>
            <person name="Kuenstner A."/>
            <person name="Dreyer C."/>
        </authorList>
    </citation>
    <scope>NUCLEOTIDE SEQUENCE</scope>
    <source>
        <strain evidence="7">Guanapo</strain>
    </source>
</reference>
<dbReference type="Pfam" id="PF13330">
    <property type="entry name" value="Mucin2_WxxW"/>
    <property type="match status" value="3"/>
</dbReference>
<keyword evidence="3" id="KW-0732">Signal</keyword>
<proteinExistence type="predicted"/>
<evidence type="ECO:0000259" key="5">
    <source>
        <dbReference type="Pfam" id="PF13330"/>
    </source>
</evidence>
<evidence type="ECO:0000256" key="2">
    <source>
        <dbReference type="ARBA" id="ARBA00022525"/>
    </source>
</evidence>
<feature type="domain" description="WxxW" evidence="5">
    <location>
        <begin position="7"/>
        <end position="75"/>
    </location>
</feature>